<name>A0A371FZQ4_MUCPR</name>
<evidence type="ECO:0000313" key="3">
    <source>
        <dbReference type="Proteomes" id="UP000257109"/>
    </source>
</evidence>
<dbReference type="InterPro" id="IPR013103">
    <property type="entry name" value="RVT_2"/>
</dbReference>
<dbReference type="Pfam" id="PF07727">
    <property type="entry name" value="RVT_2"/>
    <property type="match status" value="1"/>
</dbReference>
<keyword evidence="3" id="KW-1185">Reference proteome</keyword>
<feature type="non-terminal residue" evidence="2">
    <location>
        <position position="1"/>
    </location>
</feature>
<reference evidence="2" key="1">
    <citation type="submission" date="2018-05" db="EMBL/GenBank/DDBJ databases">
        <title>Draft genome of Mucuna pruriens seed.</title>
        <authorList>
            <person name="Nnadi N.E."/>
            <person name="Vos R."/>
            <person name="Hasami M.H."/>
            <person name="Devisetty U.K."/>
            <person name="Aguiy J.C."/>
        </authorList>
    </citation>
    <scope>NUCLEOTIDE SEQUENCE [LARGE SCALE GENOMIC DNA]</scope>
    <source>
        <strain evidence="2">JCA_2017</strain>
    </source>
</reference>
<proteinExistence type="predicted"/>
<accession>A0A371FZQ4</accession>
<sequence>MTRLLLWNKNSINLQEIINIRTRSIFHKKLDKYGNVVRVQTRLVAQGYNQQDGIDFIEIFALARLEVIRIMLSHLAHKNIKLFQMNVKFYRKEVCVRQPLSFEDITLTNHIDIFTKALIGDHFNFISNNLHMH</sequence>
<comment type="caution">
    <text evidence="2">The sequence shown here is derived from an EMBL/GenBank/DDBJ whole genome shotgun (WGS) entry which is preliminary data.</text>
</comment>
<feature type="non-terminal residue" evidence="2">
    <location>
        <position position="133"/>
    </location>
</feature>
<feature type="domain" description="Reverse transcriptase Ty1/copia-type" evidence="1">
    <location>
        <begin position="19"/>
        <end position="104"/>
    </location>
</feature>
<dbReference type="AlphaFoldDB" id="A0A371FZQ4"/>
<dbReference type="OrthoDB" id="1166568at2759"/>
<evidence type="ECO:0000259" key="1">
    <source>
        <dbReference type="Pfam" id="PF07727"/>
    </source>
</evidence>
<evidence type="ECO:0000313" key="2">
    <source>
        <dbReference type="EMBL" id="RDX83758.1"/>
    </source>
</evidence>
<protein>
    <submittedName>
        <fullName evidence="2">Copia protein</fullName>
    </submittedName>
</protein>
<organism evidence="2 3">
    <name type="scientific">Mucuna pruriens</name>
    <name type="common">Velvet bean</name>
    <name type="synonym">Dolichos pruriens</name>
    <dbReference type="NCBI Taxonomy" id="157652"/>
    <lineage>
        <taxon>Eukaryota</taxon>
        <taxon>Viridiplantae</taxon>
        <taxon>Streptophyta</taxon>
        <taxon>Embryophyta</taxon>
        <taxon>Tracheophyta</taxon>
        <taxon>Spermatophyta</taxon>
        <taxon>Magnoliopsida</taxon>
        <taxon>eudicotyledons</taxon>
        <taxon>Gunneridae</taxon>
        <taxon>Pentapetalae</taxon>
        <taxon>rosids</taxon>
        <taxon>fabids</taxon>
        <taxon>Fabales</taxon>
        <taxon>Fabaceae</taxon>
        <taxon>Papilionoideae</taxon>
        <taxon>50 kb inversion clade</taxon>
        <taxon>NPAAA clade</taxon>
        <taxon>indigoferoid/millettioid clade</taxon>
        <taxon>Phaseoleae</taxon>
        <taxon>Mucuna</taxon>
    </lineage>
</organism>
<gene>
    <name evidence="2" type="primary">GIP</name>
    <name evidence="2" type="ORF">CR513_35291</name>
</gene>
<dbReference type="EMBL" id="QJKJ01007255">
    <property type="protein sequence ID" value="RDX83758.1"/>
    <property type="molecule type" value="Genomic_DNA"/>
</dbReference>
<dbReference type="Proteomes" id="UP000257109">
    <property type="component" value="Unassembled WGS sequence"/>
</dbReference>